<reference evidence="1" key="1">
    <citation type="submission" date="2020-10" db="EMBL/GenBank/DDBJ databases">
        <title>Genomic Encyclopedia of Type Strains, Phase IV (KMG-IV): sequencing the most valuable type-strain genomes for metagenomic binning, comparative biology and taxonomic classification.</title>
        <authorList>
            <person name="Goeker M."/>
        </authorList>
    </citation>
    <scope>NUCLEOTIDE SEQUENCE</scope>
    <source>
        <strain evidence="1">DSM 13886</strain>
    </source>
</reference>
<gene>
    <name evidence="1" type="ORF">H4683_001889</name>
</gene>
<dbReference type="AlphaFoldDB" id="A0A927MJ54"/>
<accession>A0A927MJ54</accession>
<sequence length="114" mass="12968">MLNVNGVAIPTPSDYSVGILDISKAERNARGDMIIERITTKRKLEVGWRYLSKSDLQKVMNAVSPVFFKVEYLDPQTNSRKTGTFYAGDRNVGALDYMDGNIRWKDCKFSLIEK</sequence>
<comment type="caution">
    <text evidence="1">The sequence shown here is derived from an EMBL/GenBank/DDBJ whole genome shotgun (WGS) entry which is preliminary data.</text>
</comment>
<protein>
    <submittedName>
        <fullName evidence="1">Uncharacterized protein</fullName>
    </submittedName>
</protein>
<dbReference type="EMBL" id="JADBEL010000008">
    <property type="protein sequence ID" value="MBE1554811.1"/>
    <property type="molecule type" value="Genomic_DNA"/>
</dbReference>
<dbReference type="InterPro" id="IPR046557">
    <property type="entry name" value="DUF6711"/>
</dbReference>
<organism evidence="1 2">
    <name type="scientific">Sporosarcina limicola</name>
    <dbReference type="NCBI Taxonomy" id="34101"/>
    <lineage>
        <taxon>Bacteria</taxon>
        <taxon>Bacillati</taxon>
        <taxon>Bacillota</taxon>
        <taxon>Bacilli</taxon>
        <taxon>Bacillales</taxon>
        <taxon>Caryophanaceae</taxon>
        <taxon>Sporosarcina</taxon>
    </lineage>
</organism>
<name>A0A927MJ54_9BACL</name>
<evidence type="ECO:0000313" key="1">
    <source>
        <dbReference type="EMBL" id="MBE1554811.1"/>
    </source>
</evidence>
<dbReference type="RefSeq" id="WP_192598559.1">
    <property type="nucleotide sequence ID" value="NZ_JADBEL010000008.1"/>
</dbReference>
<proteinExistence type="predicted"/>
<dbReference type="Pfam" id="PF20458">
    <property type="entry name" value="DUF6711"/>
    <property type="match status" value="1"/>
</dbReference>
<dbReference type="Proteomes" id="UP000658225">
    <property type="component" value="Unassembled WGS sequence"/>
</dbReference>
<keyword evidence="2" id="KW-1185">Reference proteome</keyword>
<evidence type="ECO:0000313" key="2">
    <source>
        <dbReference type="Proteomes" id="UP000658225"/>
    </source>
</evidence>